<dbReference type="GO" id="GO:0042274">
    <property type="term" value="P:ribosomal small subunit biogenesis"/>
    <property type="evidence" value="ECO:0007669"/>
    <property type="project" value="UniProtKB-UniRule"/>
</dbReference>
<keyword evidence="2 5" id="KW-0690">Ribosome biogenesis</keyword>
<evidence type="ECO:0000313" key="9">
    <source>
        <dbReference type="Proteomes" id="UP000516046"/>
    </source>
</evidence>
<name>A0A7G9WE49_9FIRM</name>
<keyword evidence="1 5" id="KW-0963">Cytoplasm</keyword>
<evidence type="ECO:0000313" key="8">
    <source>
        <dbReference type="EMBL" id="QNO16961.1"/>
    </source>
</evidence>
<keyword evidence="4 5" id="KW-0143">Chaperone</keyword>
<evidence type="ECO:0000256" key="1">
    <source>
        <dbReference type="ARBA" id="ARBA00022490"/>
    </source>
</evidence>
<dbReference type="SUPFAM" id="SSF50346">
    <property type="entry name" value="PRC-barrel domain"/>
    <property type="match status" value="1"/>
</dbReference>
<dbReference type="InterPro" id="IPR002676">
    <property type="entry name" value="RimM_N"/>
</dbReference>
<dbReference type="NCBIfam" id="TIGR02273">
    <property type="entry name" value="16S_RimM"/>
    <property type="match status" value="1"/>
</dbReference>
<dbReference type="Gene3D" id="2.40.30.60">
    <property type="entry name" value="RimM"/>
    <property type="match status" value="1"/>
</dbReference>
<evidence type="ECO:0000256" key="4">
    <source>
        <dbReference type="ARBA" id="ARBA00023186"/>
    </source>
</evidence>
<comment type="similarity">
    <text evidence="5">Belongs to the RimM family.</text>
</comment>
<dbReference type="InterPro" id="IPR011033">
    <property type="entry name" value="PRC_barrel-like_sf"/>
</dbReference>
<dbReference type="GO" id="GO:0005840">
    <property type="term" value="C:ribosome"/>
    <property type="evidence" value="ECO:0007669"/>
    <property type="project" value="InterPro"/>
</dbReference>
<comment type="domain">
    <text evidence="5">The PRC barrel domain binds ribosomal protein uS19.</text>
</comment>
<dbReference type="GO" id="GO:0005737">
    <property type="term" value="C:cytoplasm"/>
    <property type="evidence" value="ECO:0007669"/>
    <property type="project" value="UniProtKB-SubCell"/>
</dbReference>
<dbReference type="InterPro" id="IPR056792">
    <property type="entry name" value="PRC_RimM"/>
</dbReference>
<dbReference type="SUPFAM" id="SSF50447">
    <property type="entry name" value="Translation proteins"/>
    <property type="match status" value="1"/>
</dbReference>
<dbReference type="Proteomes" id="UP000516046">
    <property type="component" value="Chromosome"/>
</dbReference>
<dbReference type="GO" id="GO:0043022">
    <property type="term" value="F:ribosome binding"/>
    <property type="evidence" value="ECO:0007669"/>
    <property type="project" value="InterPro"/>
</dbReference>
<evidence type="ECO:0000256" key="2">
    <source>
        <dbReference type="ARBA" id="ARBA00022517"/>
    </source>
</evidence>
<keyword evidence="3 5" id="KW-0698">rRNA processing</keyword>
<protein>
    <recommendedName>
        <fullName evidence="5">Ribosome maturation factor RimM</fullName>
    </recommendedName>
</protein>
<feature type="domain" description="RimM N-terminal" evidence="6">
    <location>
        <begin position="8"/>
        <end position="87"/>
    </location>
</feature>
<dbReference type="InterPro" id="IPR009000">
    <property type="entry name" value="Transl_B-barrel_sf"/>
</dbReference>
<dbReference type="HAMAP" id="MF_00014">
    <property type="entry name" value="Ribosome_mat_RimM"/>
    <property type="match status" value="1"/>
</dbReference>
<comment type="function">
    <text evidence="5">An accessory protein needed during the final step in the assembly of 30S ribosomal subunit, possibly for assembly of the head region. Essential for efficient processing of 16S rRNA. May be needed both before and after RbfA during the maturation of 16S rRNA. It has affinity for free ribosomal 30S subunits but not for 70S ribosomes.</text>
</comment>
<comment type="subcellular location">
    <subcellularLocation>
        <location evidence="5">Cytoplasm</location>
    </subcellularLocation>
</comment>
<evidence type="ECO:0000256" key="5">
    <source>
        <dbReference type="HAMAP-Rule" id="MF_00014"/>
    </source>
</evidence>
<dbReference type="KEGG" id="caml:H6X83_08275"/>
<dbReference type="Gene3D" id="2.30.30.240">
    <property type="entry name" value="PRC-barrel domain"/>
    <property type="match status" value="1"/>
</dbReference>
<dbReference type="GO" id="GO:0006364">
    <property type="term" value="P:rRNA processing"/>
    <property type="evidence" value="ECO:0007669"/>
    <property type="project" value="UniProtKB-UniRule"/>
</dbReference>
<organism evidence="8 9">
    <name type="scientific">Caproicibacterium amylolyticum</name>
    <dbReference type="NCBI Taxonomy" id="2766537"/>
    <lineage>
        <taxon>Bacteria</taxon>
        <taxon>Bacillati</taxon>
        <taxon>Bacillota</taxon>
        <taxon>Clostridia</taxon>
        <taxon>Eubacteriales</taxon>
        <taxon>Oscillospiraceae</taxon>
        <taxon>Caproicibacterium</taxon>
    </lineage>
</organism>
<evidence type="ECO:0000259" key="6">
    <source>
        <dbReference type="Pfam" id="PF01782"/>
    </source>
</evidence>
<accession>A0A7G9WE49</accession>
<dbReference type="EMBL" id="CP060696">
    <property type="protein sequence ID" value="QNO16961.1"/>
    <property type="molecule type" value="Genomic_DNA"/>
</dbReference>
<evidence type="ECO:0000256" key="3">
    <source>
        <dbReference type="ARBA" id="ARBA00022552"/>
    </source>
</evidence>
<dbReference type="RefSeq" id="WP_212506028.1">
    <property type="nucleotide sequence ID" value="NZ_CP060696.1"/>
</dbReference>
<dbReference type="PANTHER" id="PTHR33692">
    <property type="entry name" value="RIBOSOME MATURATION FACTOR RIMM"/>
    <property type="match status" value="1"/>
</dbReference>
<proteinExistence type="inferred from homology"/>
<dbReference type="AlphaFoldDB" id="A0A7G9WE49"/>
<dbReference type="Pfam" id="PF01782">
    <property type="entry name" value="RimM"/>
    <property type="match status" value="1"/>
</dbReference>
<sequence length="170" mass="18916">MKAEYLEAGRIVGTHGVRGELRLEPWCDSAEFLKQFQTLYWEKEKTAVKVLSARVHKSLLLVTLEGISTVEQADALRGRILCFRRDDAALPEGAYFQQDLIGLSVRNSQDGELYGTLTAVYGTGANDVYEITDKTGKTTLIPAVPQVVHRISLEENTVEIEPLEGMFNAD</sequence>
<evidence type="ECO:0000259" key="7">
    <source>
        <dbReference type="Pfam" id="PF24986"/>
    </source>
</evidence>
<reference evidence="8 9" key="1">
    <citation type="submission" date="2020-08" db="EMBL/GenBank/DDBJ databases">
        <authorList>
            <person name="Ren C."/>
            <person name="Gu Y."/>
            <person name="Xu Y."/>
        </authorList>
    </citation>
    <scope>NUCLEOTIDE SEQUENCE [LARGE SCALE GENOMIC DNA]</scope>
    <source>
        <strain evidence="8 9">LBM18003</strain>
    </source>
</reference>
<comment type="subunit">
    <text evidence="5">Binds ribosomal protein uS19.</text>
</comment>
<feature type="domain" description="Ribosome maturation factor RimM PRC barrel" evidence="7">
    <location>
        <begin position="98"/>
        <end position="165"/>
    </location>
</feature>
<dbReference type="PANTHER" id="PTHR33692:SF1">
    <property type="entry name" value="RIBOSOME MATURATION FACTOR RIMM"/>
    <property type="match status" value="1"/>
</dbReference>
<dbReference type="InterPro" id="IPR036976">
    <property type="entry name" value="RimM_N_sf"/>
</dbReference>
<keyword evidence="9" id="KW-1185">Reference proteome</keyword>
<dbReference type="Pfam" id="PF24986">
    <property type="entry name" value="PRC_RimM"/>
    <property type="match status" value="1"/>
</dbReference>
<dbReference type="InterPro" id="IPR011961">
    <property type="entry name" value="RimM"/>
</dbReference>
<gene>
    <name evidence="5 8" type="primary">rimM</name>
    <name evidence="8" type="ORF">H6X83_08275</name>
</gene>